<protein>
    <submittedName>
        <fullName evidence="1">Uncharacterized protein</fullName>
    </submittedName>
</protein>
<organism evidence="1 2">
    <name type="scientific">Dreissena polymorpha</name>
    <name type="common">Zebra mussel</name>
    <name type="synonym">Mytilus polymorpha</name>
    <dbReference type="NCBI Taxonomy" id="45954"/>
    <lineage>
        <taxon>Eukaryota</taxon>
        <taxon>Metazoa</taxon>
        <taxon>Spiralia</taxon>
        <taxon>Lophotrochozoa</taxon>
        <taxon>Mollusca</taxon>
        <taxon>Bivalvia</taxon>
        <taxon>Autobranchia</taxon>
        <taxon>Heteroconchia</taxon>
        <taxon>Euheterodonta</taxon>
        <taxon>Imparidentia</taxon>
        <taxon>Neoheterodontei</taxon>
        <taxon>Myida</taxon>
        <taxon>Dreissenoidea</taxon>
        <taxon>Dreissenidae</taxon>
        <taxon>Dreissena</taxon>
    </lineage>
</organism>
<dbReference type="EMBL" id="JAIWYP010000009">
    <property type="protein sequence ID" value="KAH3770897.1"/>
    <property type="molecule type" value="Genomic_DNA"/>
</dbReference>
<reference evidence="1" key="2">
    <citation type="submission" date="2020-11" db="EMBL/GenBank/DDBJ databases">
        <authorList>
            <person name="McCartney M.A."/>
            <person name="Auch B."/>
            <person name="Kono T."/>
            <person name="Mallez S."/>
            <person name="Becker A."/>
            <person name="Gohl D.M."/>
            <person name="Silverstein K.A.T."/>
            <person name="Koren S."/>
            <person name="Bechman K.B."/>
            <person name="Herman A."/>
            <person name="Abrahante J.E."/>
            <person name="Garbe J."/>
        </authorList>
    </citation>
    <scope>NUCLEOTIDE SEQUENCE</scope>
    <source>
        <strain evidence="1">Duluth1</strain>
        <tissue evidence="1">Whole animal</tissue>
    </source>
</reference>
<sequence length="61" mass="7019">MGALKLTWRFDATEKERREGVKLNGRVDFIRSISRMVVIKLNGNMDELKLNRTIAATELGR</sequence>
<reference evidence="1" key="1">
    <citation type="journal article" date="2019" name="bioRxiv">
        <title>The Genome of the Zebra Mussel, Dreissena polymorpha: A Resource for Invasive Species Research.</title>
        <authorList>
            <person name="McCartney M.A."/>
            <person name="Auch B."/>
            <person name="Kono T."/>
            <person name="Mallez S."/>
            <person name="Zhang Y."/>
            <person name="Obille A."/>
            <person name="Becker A."/>
            <person name="Abrahante J.E."/>
            <person name="Garbe J."/>
            <person name="Badalamenti J.P."/>
            <person name="Herman A."/>
            <person name="Mangelson H."/>
            <person name="Liachko I."/>
            <person name="Sullivan S."/>
            <person name="Sone E.D."/>
            <person name="Koren S."/>
            <person name="Silverstein K.A.T."/>
            <person name="Beckman K.B."/>
            <person name="Gohl D.M."/>
        </authorList>
    </citation>
    <scope>NUCLEOTIDE SEQUENCE</scope>
    <source>
        <strain evidence="1">Duluth1</strain>
        <tissue evidence="1">Whole animal</tissue>
    </source>
</reference>
<accession>A0A9D4E352</accession>
<evidence type="ECO:0000313" key="2">
    <source>
        <dbReference type="Proteomes" id="UP000828390"/>
    </source>
</evidence>
<dbReference type="AlphaFoldDB" id="A0A9D4E352"/>
<keyword evidence="2" id="KW-1185">Reference proteome</keyword>
<dbReference type="Proteomes" id="UP000828390">
    <property type="component" value="Unassembled WGS sequence"/>
</dbReference>
<gene>
    <name evidence="1" type="ORF">DPMN_172195</name>
</gene>
<proteinExistence type="predicted"/>
<evidence type="ECO:0000313" key="1">
    <source>
        <dbReference type="EMBL" id="KAH3770897.1"/>
    </source>
</evidence>
<name>A0A9D4E352_DREPO</name>
<comment type="caution">
    <text evidence="1">The sequence shown here is derived from an EMBL/GenBank/DDBJ whole genome shotgun (WGS) entry which is preliminary data.</text>
</comment>